<dbReference type="Proteomes" id="UP000237819">
    <property type="component" value="Unassembled WGS sequence"/>
</dbReference>
<evidence type="ECO:0000313" key="2">
    <source>
        <dbReference type="EMBL" id="PQO46270.1"/>
    </source>
</evidence>
<protein>
    <recommendedName>
        <fullName evidence="4">Leucine Rich repeats (2 copies)</fullName>
    </recommendedName>
</protein>
<evidence type="ECO:0000256" key="1">
    <source>
        <dbReference type="SAM" id="Phobius"/>
    </source>
</evidence>
<dbReference type="AlphaFoldDB" id="A0A2S8GPB5"/>
<dbReference type="InterPro" id="IPR032675">
    <property type="entry name" value="LRR_dom_sf"/>
</dbReference>
<feature type="transmembrane region" description="Helical" evidence="1">
    <location>
        <begin position="15"/>
        <end position="38"/>
    </location>
</feature>
<dbReference type="PANTHER" id="PTHR12904">
    <property type="match status" value="1"/>
</dbReference>
<sequence length="394" mass="44125">MNDHAAYQPPPDRRWLKFVLLGGALFVMLIGFPLAWVFGEYYRLEQRLALVAEIDALGGTANARIPNVDFGPPSLPQRLAFQIFGERYLWDILSVELPAGDVSAVFPSLDQRPYLYMLCLHESSLSDTDIEVIASLQLRHLTLNGTRLTPKQFQRLGTISTLESLELSGAAASDAHLRQLPSFTQLPFLWLKGIDLSPESLKPLAGNPNLEVLVIESSSFDTDEAFEPITKLHQLRQLNLNNTPIDESMLEMVSQMNGLRGFSCSHWGETPLFECTATDVAKLRSLGTLRRLNLIAFALNDETLRGLGQITQLESLGIDGSQVTEKGLLHLRGLEQLKEITLFGAQLSDEKMRRLEEMPALQWLSIGGNKQKFRSEHFDLFHTDADNLEEDEAP</sequence>
<dbReference type="EMBL" id="PUHZ01000010">
    <property type="protein sequence ID" value="PQO46270.1"/>
    <property type="molecule type" value="Genomic_DNA"/>
</dbReference>
<keyword evidence="1" id="KW-0812">Transmembrane</keyword>
<accession>A0A2S8GPB5</accession>
<proteinExistence type="predicted"/>
<dbReference type="PANTHER" id="PTHR12904:SF23">
    <property type="entry name" value="PROTEIN ZER-1 HOMOLOG"/>
    <property type="match status" value="1"/>
</dbReference>
<name>A0A2S8GPB5_9BACT</name>
<evidence type="ECO:0000313" key="3">
    <source>
        <dbReference type="Proteomes" id="UP000237819"/>
    </source>
</evidence>
<dbReference type="SUPFAM" id="SSF52047">
    <property type="entry name" value="RNI-like"/>
    <property type="match status" value="1"/>
</dbReference>
<comment type="caution">
    <text evidence="2">The sequence shown here is derived from an EMBL/GenBank/DDBJ whole genome shotgun (WGS) entry which is preliminary data.</text>
</comment>
<keyword evidence="1" id="KW-1133">Transmembrane helix</keyword>
<dbReference type="Gene3D" id="3.80.10.10">
    <property type="entry name" value="Ribonuclease Inhibitor"/>
    <property type="match status" value="2"/>
</dbReference>
<dbReference type="InterPro" id="IPR051341">
    <property type="entry name" value="Zyg-11_UBL_adapter"/>
</dbReference>
<keyword evidence="1" id="KW-0472">Membrane</keyword>
<evidence type="ECO:0008006" key="4">
    <source>
        <dbReference type="Google" id="ProtNLM"/>
    </source>
</evidence>
<organism evidence="2 3">
    <name type="scientific">Blastopirellula marina</name>
    <dbReference type="NCBI Taxonomy" id="124"/>
    <lineage>
        <taxon>Bacteria</taxon>
        <taxon>Pseudomonadati</taxon>
        <taxon>Planctomycetota</taxon>
        <taxon>Planctomycetia</taxon>
        <taxon>Pirellulales</taxon>
        <taxon>Pirellulaceae</taxon>
        <taxon>Blastopirellula</taxon>
    </lineage>
</organism>
<gene>
    <name evidence="2" type="ORF">C5Y93_09800</name>
</gene>
<reference evidence="2 3" key="1">
    <citation type="submission" date="2018-02" db="EMBL/GenBank/DDBJ databases">
        <title>Comparative genomes isolates from brazilian mangrove.</title>
        <authorList>
            <person name="Araujo J.E."/>
            <person name="Taketani R.G."/>
            <person name="Silva M.C.P."/>
            <person name="Loureco M.V."/>
            <person name="Andreote F.D."/>
        </authorList>
    </citation>
    <scope>NUCLEOTIDE SEQUENCE [LARGE SCALE GENOMIC DNA]</scope>
    <source>
        <strain evidence="2 3">Nap-Phe MGV</strain>
    </source>
</reference>